<keyword evidence="3" id="KW-0560">Oxidoreductase</keyword>
<proteinExistence type="predicted"/>
<dbReference type="EMBL" id="JBHRTN010000004">
    <property type="protein sequence ID" value="MFC3124215.1"/>
    <property type="molecule type" value="Genomic_DNA"/>
</dbReference>
<dbReference type="RefSeq" id="WP_379594572.1">
    <property type="nucleotide sequence ID" value="NZ_JBHRTN010000004.1"/>
</dbReference>
<evidence type="ECO:0000313" key="6">
    <source>
        <dbReference type="Proteomes" id="UP001595593"/>
    </source>
</evidence>
<dbReference type="Pfam" id="PF00441">
    <property type="entry name" value="Acyl-CoA_dh_1"/>
    <property type="match status" value="1"/>
</dbReference>
<dbReference type="SUPFAM" id="SSF47203">
    <property type="entry name" value="Acyl-CoA dehydrogenase C-terminal domain-like"/>
    <property type="match status" value="1"/>
</dbReference>
<protein>
    <submittedName>
        <fullName evidence="5">Acyl-CoA dehydrogenase family protein</fullName>
    </submittedName>
</protein>
<organism evidence="5 6">
    <name type="scientific">Teichococcus globiformis</name>
    <dbReference type="NCBI Taxonomy" id="2307229"/>
    <lineage>
        <taxon>Bacteria</taxon>
        <taxon>Pseudomonadati</taxon>
        <taxon>Pseudomonadota</taxon>
        <taxon>Alphaproteobacteria</taxon>
        <taxon>Acetobacterales</taxon>
        <taxon>Roseomonadaceae</taxon>
        <taxon>Roseomonas</taxon>
    </lineage>
</organism>
<name>A0ABV7FVK8_9PROT</name>
<feature type="domain" description="Acyl-CoA dehydrogenase/oxidase C-terminal" evidence="4">
    <location>
        <begin position="164"/>
        <end position="283"/>
    </location>
</feature>
<reference evidence="6" key="1">
    <citation type="journal article" date="2019" name="Int. J. Syst. Evol. Microbiol.">
        <title>The Global Catalogue of Microorganisms (GCM) 10K type strain sequencing project: providing services to taxonomists for standard genome sequencing and annotation.</title>
        <authorList>
            <consortium name="The Broad Institute Genomics Platform"/>
            <consortium name="The Broad Institute Genome Sequencing Center for Infectious Disease"/>
            <person name="Wu L."/>
            <person name="Ma J."/>
        </authorList>
    </citation>
    <scope>NUCLEOTIDE SEQUENCE [LARGE SCALE GENOMIC DNA]</scope>
    <source>
        <strain evidence="6">KCTC 52094</strain>
    </source>
</reference>
<keyword evidence="6" id="KW-1185">Reference proteome</keyword>
<dbReference type="Gene3D" id="1.20.140.10">
    <property type="entry name" value="Butyryl-CoA Dehydrogenase, subunit A, domain 3"/>
    <property type="match status" value="1"/>
</dbReference>
<gene>
    <name evidence="5" type="ORF">ACFOD4_04010</name>
</gene>
<dbReference type="Proteomes" id="UP001595593">
    <property type="component" value="Unassembled WGS sequence"/>
</dbReference>
<evidence type="ECO:0000259" key="4">
    <source>
        <dbReference type="Pfam" id="PF00441"/>
    </source>
</evidence>
<keyword evidence="1" id="KW-0285">Flavoprotein</keyword>
<comment type="caution">
    <text evidence="5">The sequence shown here is derived from an EMBL/GenBank/DDBJ whole genome shotgun (WGS) entry which is preliminary data.</text>
</comment>
<dbReference type="InterPro" id="IPR036250">
    <property type="entry name" value="AcylCo_DH-like_C"/>
</dbReference>
<dbReference type="PANTHER" id="PTHR43884">
    <property type="entry name" value="ACYL-COA DEHYDROGENASE"/>
    <property type="match status" value="1"/>
</dbReference>
<evidence type="ECO:0000256" key="2">
    <source>
        <dbReference type="ARBA" id="ARBA00022827"/>
    </source>
</evidence>
<dbReference type="InterPro" id="IPR009075">
    <property type="entry name" value="AcylCo_DH/oxidase_C"/>
</dbReference>
<evidence type="ECO:0000313" key="5">
    <source>
        <dbReference type="EMBL" id="MFC3124215.1"/>
    </source>
</evidence>
<evidence type="ECO:0000256" key="3">
    <source>
        <dbReference type="ARBA" id="ARBA00023002"/>
    </source>
</evidence>
<dbReference type="PANTHER" id="PTHR43884:SF20">
    <property type="entry name" value="ACYL-COA DEHYDROGENASE FADE28"/>
    <property type="match status" value="1"/>
</dbReference>
<sequence>MDDLLARSAAELFARQAGSDGLVEAVEEAGFLLALVPEASGGIGIGPAEALPVLLAAARFAVTAPLGDTMVARALLAGAGIEAPPGLVALAEPWGDRMGRLPSGPLPDWVLWPDGGGAVLLPLPEEASAAEEGASGGLVLRRPSGEGPRLGGSGLDVAGAWLEVAAMAGAAERILEDTLRHAQDRQQFGRPVAAFQAVQQQLSVLTEDVFATRMAAQLASVADGEGPLGLSATRVAAAKLRAGEAAVRIASIAHAVQGAMGITEEVALHRQTARLQAGRLRFGGEAHWALWLGRRVLADAAPDTLGFVRAHLAPVSLETTS</sequence>
<evidence type="ECO:0000256" key="1">
    <source>
        <dbReference type="ARBA" id="ARBA00022630"/>
    </source>
</evidence>
<keyword evidence="2" id="KW-0274">FAD</keyword>
<accession>A0ABV7FVK8</accession>